<keyword evidence="2" id="KW-1185">Reference proteome</keyword>
<comment type="caution">
    <text evidence="1">The sequence shown here is derived from an EMBL/GenBank/DDBJ whole genome shotgun (WGS) entry which is preliminary data.</text>
</comment>
<name>A0ABD3HIG7_9MARC</name>
<proteinExistence type="predicted"/>
<dbReference type="PANTHER" id="PTHR33103:SF19">
    <property type="entry name" value="OS09G0544700 PROTEIN"/>
    <property type="match status" value="1"/>
</dbReference>
<dbReference type="Pfam" id="PF05056">
    <property type="entry name" value="DUF674"/>
    <property type="match status" value="1"/>
</dbReference>
<dbReference type="PANTHER" id="PTHR33103">
    <property type="entry name" value="OS01G0153900 PROTEIN"/>
    <property type="match status" value="1"/>
</dbReference>
<protein>
    <submittedName>
        <fullName evidence="1">Uncharacterized protein</fullName>
    </submittedName>
</protein>
<dbReference type="AlphaFoldDB" id="A0ABD3HIG7"/>
<evidence type="ECO:0000313" key="1">
    <source>
        <dbReference type="EMBL" id="KAL3690115.1"/>
    </source>
</evidence>
<dbReference type="EMBL" id="JBJQOH010000004">
    <property type="protein sequence ID" value="KAL3690115.1"/>
    <property type="molecule type" value="Genomic_DNA"/>
</dbReference>
<organism evidence="1 2">
    <name type="scientific">Riccia sorocarpa</name>
    <dbReference type="NCBI Taxonomy" id="122646"/>
    <lineage>
        <taxon>Eukaryota</taxon>
        <taxon>Viridiplantae</taxon>
        <taxon>Streptophyta</taxon>
        <taxon>Embryophyta</taxon>
        <taxon>Marchantiophyta</taxon>
        <taxon>Marchantiopsida</taxon>
        <taxon>Marchantiidae</taxon>
        <taxon>Marchantiales</taxon>
        <taxon>Ricciaceae</taxon>
        <taxon>Riccia</taxon>
    </lineage>
</organism>
<reference evidence="1 2" key="1">
    <citation type="submission" date="2024-09" db="EMBL/GenBank/DDBJ databases">
        <title>Chromosome-scale assembly of Riccia sorocarpa.</title>
        <authorList>
            <person name="Paukszto L."/>
        </authorList>
    </citation>
    <scope>NUCLEOTIDE SEQUENCE [LARGE SCALE GENOMIC DNA]</scope>
    <source>
        <strain evidence="1">LP-2024</strain>
        <tissue evidence="1">Aerial parts of the thallus</tissue>
    </source>
</reference>
<evidence type="ECO:0000313" key="2">
    <source>
        <dbReference type="Proteomes" id="UP001633002"/>
    </source>
</evidence>
<sequence length="113" mass="12998">MKVKLFRSRRLKRILFLECGKDFADELLGLLVMPLGTMMRRLKNSFEKNGTALYNLYASMKNIEDTAFSTSDAKRVLIDPAFHYTVESSLCNRDLKIALKRSHTGVVFFLLCD</sequence>
<dbReference type="InterPro" id="IPR007750">
    <property type="entry name" value="DUF674"/>
</dbReference>
<dbReference type="Proteomes" id="UP001633002">
    <property type="component" value="Unassembled WGS sequence"/>
</dbReference>
<gene>
    <name evidence="1" type="ORF">R1sor_016424</name>
</gene>
<accession>A0ABD3HIG7</accession>